<dbReference type="AlphaFoldDB" id="A0A7S1J7V5"/>
<feature type="region of interest" description="Disordered" evidence="6">
    <location>
        <begin position="303"/>
        <end position="344"/>
    </location>
</feature>
<dbReference type="InterPro" id="IPR011009">
    <property type="entry name" value="Kinase-like_dom_sf"/>
</dbReference>
<feature type="domain" description="Protein kinase" evidence="7">
    <location>
        <begin position="1"/>
        <end position="95"/>
    </location>
</feature>
<evidence type="ECO:0000259" key="7">
    <source>
        <dbReference type="PROSITE" id="PS50011"/>
    </source>
</evidence>
<dbReference type="PANTHER" id="PTHR11584:SF369">
    <property type="entry name" value="MITOGEN-ACTIVATED PROTEIN KINASE KINASE KINASE 19-RELATED"/>
    <property type="match status" value="1"/>
</dbReference>
<feature type="compositionally biased region" description="Polar residues" evidence="6">
    <location>
        <begin position="136"/>
        <end position="155"/>
    </location>
</feature>
<protein>
    <recommendedName>
        <fullName evidence="7">Protein kinase domain-containing protein</fullName>
    </recommendedName>
</protein>
<reference evidence="8" key="1">
    <citation type="submission" date="2021-01" db="EMBL/GenBank/DDBJ databases">
        <authorList>
            <person name="Corre E."/>
            <person name="Pelletier E."/>
            <person name="Niang G."/>
            <person name="Scheremetjew M."/>
            <person name="Finn R."/>
            <person name="Kale V."/>
            <person name="Holt S."/>
            <person name="Cochrane G."/>
            <person name="Meng A."/>
            <person name="Brown T."/>
            <person name="Cohen L."/>
        </authorList>
    </citation>
    <scope>NUCLEOTIDE SEQUENCE</scope>
    <source>
        <strain evidence="8">NIES-381</strain>
    </source>
</reference>
<evidence type="ECO:0000256" key="6">
    <source>
        <dbReference type="SAM" id="MobiDB-lite"/>
    </source>
</evidence>
<evidence type="ECO:0000256" key="1">
    <source>
        <dbReference type="ARBA" id="ARBA00022527"/>
    </source>
</evidence>
<name>A0A7S1J7V5_9EUGL</name>
<dbReference type="GO" id="GO:0004674">
    <property type="term" value="F:protein serine/threonine kinase activity"/>
    <property type="evidence" value="ECO:0007669"/>
    <property type="project" value="UniProtKB-KW"/>
</dbReference>
<keyword evidence="1" id="KW-0723">Serine/threonine-protein kinase</keyword>
<dbReference type="Pfam" id="PF00069">
    <property type="entry name" value="Pkinase"/>
    <property type="match status" value="1"/>
</dbReference>
<feature type="compositionally biased region" description="Basic residues" evidence="6">
    <location>
        <begin position="458"/>
        <end position="472"/>
    </location>
</feature>
<dbReference type="InterPro" id="IPR000719">
    <property type="entry name" value="Prot_kinase_dom"/>
</dbReference>
<dbReference type="SUPFAM" id="SSF56112">
    <property type="entry name" value="Protein kinase-like (PK-like)"/>
    <property type="match status" value="1"/>
</dbReference>
<accession>A0A7S1J7V5</accession>
<dbReference type="PANTHER" id="PTHR11584">
    <property type="entry name" value="SERINE/THREONINE PROTEIN KINASE"/>
    <property type="match status" value="1"/>
</dbReference>
<sequence>MWMAPEVIARADYTVGSDIWSLGCTVVEMTTGRPPWHEMGFANEIEAAYYIGQADTPPPLPGCLSPTALDLLQTCFSLVPNRRGTTDRLLDHRWLSDEFMDVVSVCSTPQHHVRQSAAVHRMHSNASCTDLAHGMFNSSPRPNQPPTAVTSATLPSQSPACIQLQQLSSQFRRVSGDESLLSTSDYPSNLFTEDHTMSMSSQSGSGVYELSLAGSATQRMLQLSPQQSLSSMKSPSCARLEAGDAQAEGPTAGSSQLEARDPEVARSMSVVSIEPNTVDGDPLSSRIPRGEVTVLPVNLNRLDESHPPVASSRKGSSRQLISSRKNSCRSSATRPLTQNSSRGSVAVGNAVSVLETRCPSYGLADIAEAVEDPEVIIDYLRNQGKPFLQTPQASSSTPPDTSDSSEALPYPLVPSPRGTSLIPAGHGRPNLPKVGGPRVSAVVQKVRAAPRLVARSGRGTKKTKGDKKKKKVSSATVQDKSNTEPIKSSLDGTMTDNF</sequence>
<feature type="region of interest" description="Disordered" evidence="6">
    <location>
        <begin position="224"/>
        <end position="264"/>
    </location>
</feature>
<dbReference type="PROSITE" id="PS50011">
    <property type="entry name" value="PROTEIN_KINASE_DOM"/>
    <property type="match status" value="1"/>
</dbReference>
<evidence type="ECO:0000256" key="3">
    <source>
        <dbReference type="ARBA" id="ARBA00022741"/>
    </source>
</evidence>
<evidence type="ECO:0000256" key="4">
    <source>
        <dbReference type="ARBA" id="ARBA00022777"/>
    </source>
</evidence>
<dbReference type="EMBL" id="HBGA01125221">
    <property type="protein sequence ID" value="CAD9035087.1"/>
    <property type="molecule type" value="Transcribed_RNA"/>
</dbReference>
<gene>
    <name evidence="8" type="ORF">EGYM00392_LOCUS46241</name>
</gene>
<keyword evidence="2" id="KW-0808">Transferase</keyword>
<evidence type="ECO:0000256" key="2">
    <source>
        <dbReference type="ARBA" id="ARBA00022679"/>
    </source>
</evidence>
<keyword evidence="4" id="KW-0418">Kinase</keyword>
<dbReference type="GO" id="GO:0005524">
    <property type="term" value="F:ATP binding"/>
    <property type="evidence" value="ECO:0007669"/>
    <property type="project" value="UniProtKB-KW"/>
</dbReference>
<feature type="compositionally biased region" description="Polar residues" evidence="6">
    <location>
        <begin position="313"/>
        <end position="343"/>
    </location>
</feature>
<evidence type="ECO:0000256" key="5">
    <source>
        <dbReference type="ARBA" id="ARBA00022840"/>
    </source>
</evidence>
<proteinExistence type="predicted"/>
<feature type="region of interest" description="Disordered" evidence="6">
    <location>
        <begin position="387"/>
        <end position="498"/>
    </location>
</feature>
<keyword evidence="5" id="KW-0067">ATP-binding</keyword>
<evidence type="ECO:0000313" key="8">
    <source>
        <dbReference type="EMBL" id="CAD9035087.1"/>
    </source>
</evidence>
<keyword evidence="3" id="KW-0547">Nucleotide-binding</keyword>
<feature type="compositionally biased region" description="Low complexity" evidence="6">
    <location>
        <begin position="394"/>
        <end position="405"/>
    </location>
</feature>
<feature type="compositionally biased region" description="Polar residues" evidence="6">
    <location>
        <begin position="473"/>
        <end position="498"/>
    </location>
</feature>
<feature type="region of interest" description="Disordered" evidence="6">
    <location>
        <begin position="135"/>
        <end position="155"/>
    </location>
</feature>
<dbReference type="Gene3D" id="1.10.510.10">
    <property type="entry name" value="Transferase(Phosphotransferase) domain 1"/>
    <property type="match status" value="1"/>
</dbReference>
<feature type="compositionally biased region" description="Low complexity" evidence="6">
    <location>
        <begin position="224"/>
        <end position="236"/>
    </location>
</feature>
<organism evidence="8">
    <name type="scientific">Eutreptiella gymnastica</name>
    <dbReference type="NCBI Taxonomy" id="73025"/>
    <lineage>
        <taxon>Eukaryota</taxon>
        <taxon>Discoba</taxon>
        <taxon>Euglenozoa</taxon>
        <taxon>Euglenida</taxon>
        <taxon>Spirocuta</taxon>
        <taxon>Euglenophyceae</taxon>
        <taxon>Eutreptiales</taxon>
        <taxon>Eutreptiaceae</taxon>
        <taxon>Eutreptiella</taxon>
    </lineage>
</organism>